<evidence type="ECO:0000259" key="1">
    <source>
        <dbReference type="Pfam" id="PF10137"/>
    </source>
</evidence>
<keyword evidence="3" id="KW-1185">Reference proteome</keyword>
<evidence type="ECO:0000313" key="3">
    <source>
        <dbReference type="Proteomes" id="UP000199051"/>
    </source>
</evidence>
<proteinExistence type="predicted"/>
<dbReference type="InterPro" id="IPR019302">
    <property type="entry name" value="CAP12/PCTIR_TIR_dom"/>
</dbReference>
<sequence>MSTSELSTILGEVRAAPTSGSFALTSRFVDSLAEVFPLPRRDLNRVVRVLVDRCSGPASAYQMRTGTWRVELAPAVAKAVVAGAISTAALAMWGVAGIPTAVLSAVAALLFAVRSVELEAGDVVVYAHLSRVERGPRSLAELRQALPADIRAELGLRELSDIVERLHRAGVAEWAAEGISIRAGGGRGLRLVFDRPLMDSMVEQVVAGESGGQVVLERKIFVVHGRDGEVEDLMFDFLRSLNLEPQEWEPLVSATGSASPYLGDVVAKGLSPGSAQAVVVLLTPDDVVTLHPDLRHQYDTVDETGLVLQPRPNVLIELGMALSAYRERTVIVEFGRRRRIADLDGLNVIRFDGSSPEIGIGKLVERLKLAGCAVDDRGSHWRRTNRFTGLAAYGREPGQ</sequence>
<dbReference type="STRING" id="155974.SAMN04487818_112144"/>
<dbReference type="Pfam" id="PF10137">
    <property type="entry name" value="CAP12-PCTIR_TIR"/>
    <property type="match status" value="1"/>
</dbReference>
<dbReference type="RefSeq" id="WP_218150771.1">
    <property type="nucleotide sequence ID" value="NZ_FOGI01000012.1"/>
</dbReference>
<evidence type="ECO:0000313" key="2">
    <source>
        <dbReference type="EMBL" id="SES40023.1"/>
    </source>
</evidence>
<accession>A0A1H9X309</accession>
<dbReference type="Proteomes" id="UP000199051">
    <property type="component" value="Unassembled WGS sequence"/>
</dbReference>
<feature type="domain" description="CD-NTase-associated protein 12/Pycsar effector protein TIR" evidence="1">
    <location>
        <begin position="219"/>
        <end position="352"/>
    </location>
</feature>
<dbReference type="EMBL" id="FOGI01000012">
    <property type="protein sequence ID" value="SES40023.1"/>
    <property type="molecule type" value="Genomic_DNA"/>
</dbReference>
<dbReference type="AlphaFoldDB" id="A0A1H9X309"/>
<reference evidence="3" key="1">
    <citation type="submission" date="2016-10" db="EMBL/GenBank/DDBJ databases">
        <authorList>
            <person name="Varghese N."/>
            <person name="Submissions S."/>
        </authorList>
    </citation>
    <scope>NUCLEOTIDE SEQUENCE [LARGE SCALE GENOMIC DNA]</scope>
    <source>
        <strain evidence="3">DSM 44260</strain>
    </source>
</reference>
<name>A0A1H9X309_9PSEU</name>
<protein>
    <submittedName>
        <fullName evidence="2">Predicted nucleotide-binding protein containing TIR-like domain-containing protein</fullName>
    </submittedName>
</protein>
<organism evidence="2 3">
    <name type="scientific">Actinokineospora terrae</name>
    <dbReference type="NCBI Taxonomy" id="155974"/>
    <lineage>
        <taxon>Bacteria</taxon>
        <taxon>Bacillati</taxon>
        <taxon>Actinomycetota</taxon>
        <taxon>Actinomycetes</taxon>
        <taxon>Pseudonocardiales</taxon>
        <taxon>Pseudonocardiaceae</taxon>
        <taxon>Actinokineospora</taxon>
    </lineage>
</organism>
<dbReference type="GO" id="GO:0050135">
    <property type="term" value="F:NADP+ nucleosidase activity"/>
    <property type="evidence" value="ECO:0007669"/>
    <property type="project" value="InterPro"/>
</dbReference>
<gene>
    <name evidence="2" type="ORF">SAMN04487818_112144</name>
</gene>